<dbReference type="EMBL" id="JX684074">
    <property type="protein sequence ID" value="AGF92853.1"/>
    <property type="molecule type" value="Genomic_DNA"/>
</dbReference>
<protein>
    <submittedName>
        <fullName evidence="7">Acetyl-CoA decarbonylase/synthase complex subunit gamma</fullName>
    </submittedName>
</protein>
<reference evidence="7" key="1">
    <citation type="journal article" date="2013" name="Syst. Appl. Microbiol.">
        <title>New insights into the archaeal diversity of a hypersaline microbial mat obtained by a metagenomic approach.</title>
        <authorList>
            <person name="Lopez-Lopez A."/>
            <person name="Richter M."/>
            <person name="Pena A."/>
            <person name="Tamames J."/>
            <person name="Rossello-Mora R."/>
        </authorList>
    </citation>
    <scope>NUCLEOTIDE SEQUENCE</scope>
</reference>
<dbReference type="InterPro" id="IPR016218">
    <property type="entry name" value="AcylCoA_decarb/synth_gsu"/>
</dbReference>
<dbReference type="Gene3D" id="3.40.50.11600">
    <property type="match status" value="1"/>
</dbReference>
<sequence>MADLSAMEIYQELPQTDCGDCNFPTCMAFAMQLANNQVSLDECPHVSEAAEEKLAASSAPPMKIVEIGEGEEALEIGGETVEFRHEEKFQRPTVIGIRLSDAVDEAEIGSRVEEIEELEFERVGEVISVDAVSVTNSSLPPGEFGEFVRKADEATNLPLIVLSEEPEAIEKGLEAVGSGNPLIGRATEENWEEMTELADEYECPMAVEGESLEELAELTERITDEGVEDLVLLPEYSELGDGLEKFTRLRRLAIDEEFSPLGYPLMARVEDGQNPYQQVAEGASHVLKYCSVLTMDTTEPWQVLPTLATRQHIYVDPQVQSSVDSKLHEVGDPGPESPVLFTTNFQLTYYSVEGELEDAGFSAYVAVKDTGGLGILNAYADDQLSGEGIVETVREQGAMEKVDHNRLIIPGLVPQLRMAVQEESGWNVEVGPEDAASIPRYLREEW</sequence>
<dbReference type="GO" id="GO:0051539">
    <property type="term" value="F:4 iron, 4 sulfur cluster binding"/>
    <property type="evidence" value="ECO:0007669"/>
    <property type="project" value="UniProtKB-KW"/>
</dbReference>
<dbReference type="GO" id="GO:0008168">
    <property type="term" value="F:methyltransferase activity"/>
    <property type="evidence" value="ECO:0007669"/>
    <property type="project" value="InterPro"/>
</dbReference>
<evidence type="ECO:0000259" key="6">
    <source>
        <dbReference type="PROSITE" id="PS51656"/>
    </source>
</evidence>
<evidence type="ECO:0000313" key="7">
    <source>
        <dbReference type="EMBL" id="AGF92853.1"/>
    </source>
</evidence>
<name>M1QA57_9ZZZZ</name>
<evidence type="ECO:0000256" key="3">
    <source>
        <dbReference type="ARBA" id="ARBA00023004"/>
    </source>
</evidence>
<dbReference type="PROSITE" id="PS51656">
    <property type="entry name" value="4FE4S"/>
    <property type="match status" value="1"/>
</dbReference>
<gene>
    <name evidence="7" type="ORF">FLSS-2_0014</name>
</gene>
<dbReference type="GO" id="GO:0046356">
    <property type="term" value="P:acetyl-CoA catabolic process"/>
    <property type="evidence" value="ECO:0007669"/>
    <property type="project" value="InterPro"/>
</dbReference>
<keyword evidence="2" id="KW-0479">Metal-binding</keyword>
<evidence type="ECO:0000256" key="1">
    <source>
        <dbReference type="ARBA" id="ARBA00022485"/>
    </source>
</evidence>
<dbReference type="InterPro" id="IPR016041">
    <property type="entry name" value="Ac-CoA_synth_d_su_TIM-brl"/>
</dbReference>
<dbReference type="PANTHER" id="PTHR36214">
    <property type="match status" value="1"/>
</dbReference>
<dbReference type="Pfam" id="PF04060">
    <property type="entry name" value="FeS"/>
    <property type="match status" value="1"/>
</dbReference>
<evidence type="ECO:0000256" key="5">
    <source>
        <dbReference type="ARBA" id="ARBA00023285"/>
    </source>
</evidence>
<dbReference type="InterPro" id="IPR051069">
    <property type="entry name" value="ACDS_complex_subunit"/>
</dbReference>
<dbReference type="GO" id="GO:0005506">
    <property type="term" value="F:iron ion binding"/>
    <property type="evidence" value="ECO:0007669"/>
    <property type="project" value="InterPro"/>
</dbReference>
<dbReference type="InterPro" id="IPR007202">
    <property type="entry name" value="4Fe-4S_dom"/>
</dbReference>
<keyword evidence="4" id="KW-0411">Iron-sulfur</keyword>
<dbReference type="PANTHER" id="PTHR36214:SF3">
    <property type="entry name" value="ACETYL-COA DECARBONYLASE_SYNTHASE COMPLEX SUBUNIT GAMMA"/>
    <property type="match status" value="1"/>
</dbReference>
<feature type="domain" description="4Fe-4S" evidence="6">
    <location>
        <begin position="1"/>
        <end position="60"/>
    </location>
</feature>
<dbReference type="Pfam" id="PF03599">
    <property type="entry name" value="CdhD"/>
    <property type="match status" value="1"/>
</dbReference>
<accession>M1QA57</accession>
<evidence type="ECO:0000256" key="2">
    <source>
        <dbReference type="ARBA" id="ARBA00022723"/>
    </source>
</evidence>
<dbReference type="SUPFAM" id="SSF51717">
    <property type="entry name" value="Dihydropteroate synthetase-like"/>
    <property type="match status" value="1"/>
</dbReference>
<organism evidence="7">
    <name type="scientific">uncultured organism</name>
    <dbReference type="NCBI Taxonomy" id="155900"/>
    <lineage>
        <taxon>unclassified sequences</taxon>
        <taxon>environmental samples</taxon>
    </lineage>
</organism>
<keyword evidence="3" id="KW-0408">Iron</keyword>
<dbReference type="InterPro" id="IPR011005">
    <property type="entry name" value="Dihydropteroate_synth-like_sf"/>
</dbReference>
<keyword evidence="5" id="KW-0170">Cobalt</keyword>
<dbReference type="NCBIfam" id="NF003195">
    <property type="entry name" value="PRK04165.1"/>
    <property type="match status" value="1"/>
</dbReference>
<keyword evidence="1" id="KW-0004">4Fe-4S</keyword>
<evidence type="ECO:0000256" key="4">
    <source>
        <dbReference type="ARBA" id="ARBA00023014"/>
    </source>
</evidence>
<dbReference type="Gene3D" id="3.20.20.20">
    <property type="entry name" value="Dihydropteroate synthase-like"/>
    <property type="match status" value="1"/>
</dbReference>
<proteinExistence type="predicted"/>
<dbReference type="AlphaFoldDB" id="M1QA57"/>
<dbReference type="PIRSF" id="PIRSF000376">
    <property type="entry name" value="AcCoA_decarb_gamma"/>
    <property type="match status" value="1"/>
</dbReference>